<reference evidence="1 2" key="1">
    <citation type="journal article" date="2015" name="Genome Announc.">
        <title>Expanding the biotechnology potential of lactobacilli through comparative genomics of 213 strains and associated genera.</title>
        <authorList>
            <person name="Sun Z."/>
            <person name="Harris H.M."/>
            <person name="McCann A."/>
            <person name="Guo C."/>
            <person name="Argimon S."/>
            <person name="Zhang W."/>
            <person name="Yang X."/>
            <person name="Jeffery I.B."/>
            <person name="Cooney J.C."/>
            <person name="Kagawa T.F."/>
            <person name="Liu W."/>
            <person name="Song Y."/>
            <person name="Salvetti E."/>
            <person name="Wrobel A."/>
            <person name="Rasinkangas P."/>
            <person name="Parkhill J."/>
            <person name="Rea M.C."/>
            <person name="O'Sullivan O."/>
            <person name="Ritari J."/>
            <person name="Douillard F.P."/>
            <person name="Paul Ross R."/>
            <person name="Yang R."/>
            <person name="Briner A.E."/>
            <person name="Felis G.E."/>
            <person name="de Vos W.M."/>
            <person name="Barrangou R."/>
            <person name="Klaenhammer T.R."/>
            <person name="Caufield P.W."/>
            <person name="Cui Y."/>
            <person name="Zhang H."/>
            <person name="O'Toole P.W."/>
        </authorList>
    </citation>
    <scope>NUCLEOTIDE SEQUENCE [LARGE SCALE GENOMIC DNA]</scope>
    <source>
        <strain evidence="1 2">DSM 19394</strain>
    </source>
</reference>
<proteinExistence type="predicted"/>
<sequence>MNKVMQLGLAGLAGVGLWAGATVPASANGRNYSAARSASVRLIWRARMGTHVYHNRATGARYSEHLGVRYGLNQATTGVTWITDAHEKLYNRDTKTEDIYYHVHNQNETTAGWIWRGYLVPGEPSGATRSTPSSTTQGLTLADFTHQTPLPDSPAQQAVAELGHGATLDPQYTAFAQYLMKNVLLPAPFANPNAVSAWMAEDDDPGDRPDNVLLQKLLRQHGIVHFGYGPNRYQVMYMRETNQGWSSYMNLEYHNGPDEGAYGIDGITSANYFTPVKIGYTVEFLPNHKVATLIIMNYPAKYGQVHEMENNEDIPDSDD</sequence>
<dbReference type="OrthoDB" id="2173042at2"/>
<accession>A0A0R1LKQ3</accession>
<protein>
    <submittedName>
        <fullName evidence="1">Uncharacterized protein</fullName>
    </submittedName>
</protein>
<gene>
    <name evidence="1" type="ORF">FD25_GL002676</name>
</gene>
<dbReference type="Proteomes" id="UP000051955">
    <property type="component" value="Unassembled WGS sequence"/>
</dbReference>
<dbReference type="AlphaFoldDB" id="A0A0R1LKQ3"/>
<organism evidence="1 2">
    <name type="scientific">Levilactobacillus acidifarinae DSM 19394 = JCM 15949</name>
    <dbReference type="NCBI Taxonomy" id="1423715"/>
    <lineage>
        <taxon>Bacteria</taxon>
        <taxon>Bacillati</taxon>
        <taxon>Bacillota</taxon>
        <taxon>Bacilli</taxon>
        <taxon>Lactobacillales</taxon>
        <taxon>Lactobacillaceae</taxon>
        <taxon>Levilactobacillus</taxon>
    </lineage>
</organism>
<comment type="caution">
    <text evidence="1">The sequence shown here is derived from an EMBL/GenBank/DDBJ whole genome shotgun (WGS) entry which is preliminary data.</text>
</comment>
<name>A0A0R1LKQ3_9LACO</name>
<dbReference type="EMBL" id="AZDV01000005">
    <property type="protein sequence ID" value="KRK96208.1"/>
    <property type="molecule type" value="Genomic_DNA"/>
</dbReference>
<evidence type="ECO:0000313" key="1">
    <source>
        <dbReference type="EMBL" id="KRK96208.1"/>
    </source>
</evidence>
<keyword evidence="2" id="KW-1185">Reference proteome</keyword>
<dbReference type="PATRIC" id="fig|1423715.3.peg.2758"/>
<evidence type="ECO:0000313" key="2">
    <source>
        <dbReference type="Proteomes" id="UP000051955"/>
    </source>
</evidence>
<dbReference type="RefSeq" id="WP_057801719.1">
    <property type="nucleotide sequence ID" value="NZ_AZDV01000005.1"/>
</dbReference>